<dbReference type="GO" id="GO:0006779">
    <property type="term" value="P:porphyrin-containing compound biosynthetic process"/>
    <property type="evidence" value="ECO:0007669"/>
    <property type="project" value="InterPro"/>
</dbReference>
<proteinExistence type="inferred from homology"/>
<evidence type="ECO:0000256" key="3">
    <source>
        <dbReference type="ARBA" id="ARBA00017228"/>
    </source>
</evidence>
<keyword evidence="4 10" id="KW-0349">Heme</keyword>
<dbReference type="PANTHER" id="PTHR13932">
    <property type="entry name" value="COPROPORPHYRINIGEN III OXIDASE"/>
    <property type="match status" value="1"/>
</dbReference>
<accession>A4BQT8</accession>
<dbReference type="InterPro" id="IPR007197">
    <property type="entry name" value="rSAM"/>
</dbReference>
<comment type="function">
    <text evidence="10">Probably acts as a heme chaperone, transferring heme to an unknown acceptor. Binds one molecule of heme per monomer, possibly covalently. Binds 1 [4Fe-4S] cluster. The cluster is coordinated with 3 cysteines and an exchangeable S-adenosyl-L-methionine.</text>
</comment>
<organism evidence="12 13">
    <name type="scientific">Nitrococcus mobilis Nb-231</name>
    <dbReference type="NCBI Taxonomy" id="314278"/>
    <lineage>
        <taxon>Bacteria</taxon>
        <taxon>Pseudomonadati</taxon>
        <taxon>Pseudomonadota</taxon>
        <taxon>Gammaproteobacteria</taxon>
        <taxon>Chromatiales</taxon>
        <taxon>Ectothiorhodospiraceae</taxon>
        <taxon>Nitrococcus</taxon>
    </lineage>
</organism>
<protein>
    <recommendedName>
        <fullName evidence="3 10">Heme chaperone HemW</fullName>
    </recommendedName>
</protein>
<keyword evidence="9 10" id="KW-0143">Chaperone</keyword>
<dbReference type="InterPro" id="IPR006638">
    <property type="entry name" value="Elp3/MiaA/NifB-like_rSAM"/>
</dbReference>
<keyword evidence="10" id="KW-0004">4Fe-4S</keyword>
<evidence type="ECO:0000256" key="4">
    <source>
        <dbReference type="ARBA" id="ARBA00022617"/>
    </source>
</evidence>
<dbReference type="InterPro" id="IPR058240">
    <property type="entry name" value="rSAM_sf"/>
</dbReference>
<keyword evidence="10" id="KW-0963">Cytoplasm</keyword>
<dbReference type="HOGENOM" id="CLU_027579_2_1_6"/>
<evidence type="ECO:0000256" key="10">
    <source>
        <dbReference type="RuleBase" id="RU364116"/>
    </source>
</evidence>
<sequence length="369" mass="40514">MRKCPYCDFNSHALRGELPATAYVDALLADVLREIKHIHEREISSVFFGGGTPSLFPPAALARLLEGLQRYLRIAADCEITLEANPGSVDQARFEDFRSAGVNRLSIGVQSFQADSLHRLGRIHGPQAAVAAVETAHAAGFDNFNIDLMYGLPNQGRPAAVADITQAIALAPPHISHYQLTLEPNTAFAARPPALPEDDAIYAMQIDCQTRLAGAGYQHYEVSAYALRDRRCRHNLNYWSFGDYLGIGAGAHGKVTDLDKGKITRYEKLARPMAYIREATAGEAVAKSHQLSAQDAVLEFMMNALRLPEGVPRKLCTARTGLPWVCFEAAVDDARNRGWLDITADDRVRPTALGMRFLNNLLGCFLPPD</sequence>
<evidence type="ECO:0000256" key="8">
    <source>
        <dbReference type="ARBA" id="ARBA00023014"/>
    </source>
</evidence>
<evidence type="ECO:0000313" key="13">
    <source>
        <dbReference type="Proteomes" id="UP000003374"/>
    </source>
</evidence>
<dbReference type="InterPro" id="IPR004559">
    <property type="entry name" value="HemW-like"/>
</dbReference>
<dbReference type="SMART" id="SM00729">
    <property type="entry name" value="Elp3"/>
    <property type="match status" value="1"/>
</dbReference>
<dbReference type="Pfam" id="PF04055">
    <property type="entry name" value="Radical_SAM"/>
    <property type="match status" value="1"/>
</dbReference>
<dbReference type="GO" id="GO:0046872">
    <property type="term" value="F:metal ion binding"/>
    <property type="evidence" value="ECO:0007669"/>
    <property type="project" value="UniProtKB-UniRule"/>
</dbReference>
<dbReference type="PROSITE" id="PS51918">
    <property type="entry name" value="RADICAL_SAM"/>
    <property type="match status" value="1"/>
</dbReference>
<dbReference type="GO" id="GO:0004109">
    <property type="term" value="F:coproporphyrinogen oxidase activity"/>
    <property type="evidence" value="ECO:0007669"/>
    <property type="project" value="InterPro"/>
</dbReference>
<comment type="caution">
    <text evidence="12">The sequence shown here is derived from an EMBL/GenBank/DDBJ whole genome shotgun (WGS) entry which is preliminary data.</text>
</comment>
<dbReference type="InterPro" id="IPR010723">
    <property type="entry name" value="HemN_C"/>
</dbReference>
<evidence type="ECO:0000256" key="5">
    <source>
        <dbReference type="ARBA" id="ARBA00022691"/>
    </source>
</evidence>
<keyword evidence="6 10" id="KW-0479">Metal-binding</keyword>
<evidence type="ECO:0000313" key="12">
    <source>
        <dbReference type="EMBL" id="EAR21938.1"/>
    </source>
</evidence>
<dbReference type="Pfam" id="PF06969">
    <property type="entry name" value="HemN_C"/>
    <property type="match status" value="1"/>
</dbReference>
<keyword evidence="5 10" id="KW-0949">S-adenosyl-L-methionine</keyword>
<dbReference type="NCBIfam" id="TIGR00539">
    <property type="entry name" value="hemN_rel"/>
    <property type="match status" value="1"/>
</dbReference>
<dbReference type="InterPro" id="IPR013785">
    <property type="entry name" value="Aldolase_TIM"/>
</dbReference>
<comment type="subcellular location">
    <subcellularLocation>
        <location evidence="10">Cytoplasm</location>
    </subcellularLocation>
</comment>
<dbReference type="eggNOG" id="COG0635">
    <property type="taxonomic scope" value="Bacteria"/>
</dbReference>
<dbReference type="GO" id="GO:0051539">
    <property type="term" value="F:4 iron, 4 sulfur cluster binding"/>
    <property type="evidence" value="ECO:0007669"/>
    <property type="project" value="UniProtKB-UniRule"/>
</dbReference>
<dbReference type="EMBL" id="AAOF01000005">
    <property type="protein sequence ID" value="EAR21938.1"/>
    <property type="molecule type" value="Genomic_DNA"/>
</dbReference>
<evidence type="ECO:0000256" key="9">
    <source>
        <dbReference type="ARBA" id="ARBA00023186"/>
    </source>
</evidence>
<evidence type="ECO:0000256" key="1">
    <source>
        <dbReference type="ARBA" id="ARBA00001966"/>
    </source>
</evidence>
<dbReference type="GO" id="GO:0005737">
    <property type="term" value="C:cytoplasm"/>
    <property type="evidence" value="ECO:0007669"/>
    <property type="project" value="UniProtKB-SubCell"/>
</dbReference>
<dbReference type="Proteomes" id="UP000003374">
    <property type="component" value="Unassembled WGS sequence"/>
</dbReference>
<dbReference type="CDD" id="cd01335">
    <property type="entry name" value="Radical_SAM"/>
    <property type="match status" value="1"/>
</dbReference>
<reference evidence="12 13" key="1">
    <citation type="submission" date="2006-02" db="EMBL/GenBank/DDBJ databases">
        <authorList>
            <person name="Waterbury J."/>
            <person name="Ferriera S."/>
            <person name="Johnson J."/>
            <person name="Kravitz S."/>
            <person name="Halpern A."/>
            <person name="Remington K."/>
            <person name="Beeson K."/>
            <person name="Tran B."/>
            <person name="Rogers Y.-H."/>
            <person name="Friedman R."/>
            <person name="Venter J.C."/>
        </authorList>
    </citation>
    <scope>NUCLEOTIDE SEQUENCE [LARGE SCALE GENOMIC DNA]</scope>
    <source>
        <strain evidence="12 13">Nb-231</strain>
    </source>
</reference>
<dbReference type="STRING" id="314278.NB231_06106"/>
<keyword evidence="8 10" id="KW-0411">Iron-sulfur</keyword>
<keyword evidence="7 10" id="KW-0408">Iron</keyword>
<dbReference type="Gene3D" id="3.20.20.70">
    <property type="entry name" value="Aldolase class I"/>
    <property type="match status" value="1"/>
</dbReference>
<feature type="domain" description="Radical SAM core" evidence="11">
    <location>
        <begin position="1"/>
        <end position="218"/>
    </location>
</feature>
<name>A4BQT8_9GAMM</name>
<dbReference type="InterPro" id="IPR034505">
    <property type="entry name" value="Coproporphyrinogen-III_oxidase"/>
</dbReference>
<dbReference type="PANTHER" id="PTHR13932:SF5">
    <property type="entry name" value="RADICAL S-ADENOSYL METHIONINE DOMAIN-CONTAINING PROTEIN 1, MITOCHONDRIAL"/>
    <property type="match status" value="1"/>
</dbReference>
<keyword evidence="13" id="KW-1185">Reference proteome</keyword>
<evidence type="ECO:0000256" key="2">
    <source>
        <dbReference type="ARBA" id="ARBA00006100"/>
    </source>
</evidence>
<evidence type="ECO:0000256" key="7">
    <source>
        <dbReference type="ARBA" id="ARBA00023004"/>
    </source>
</evidence>
<gene>
    <name evidence="12" type="ORF">NB231_06106</name>
</gene>
<evidence type="ECO:0000256" key="6">
    <source>
        <dbReference type="ARBA" id="ARBA00022723"/>
    </source>
</evidence>
<dbReference type="AlphaFoldDB" id="A4BQT8"/>
<evidence type="ECO:0000259" key="11">
    <source>
        <dbReference type="PROSITE" id="PS51918"/>
    </source>
</evidence>
<dbReference type="SUPFAM" id="SSF102114">
    <property type="entry name" value="Radical SAM enzymes"/>
    <property type="match status" value="1"/>
</dbReference>
<comment type="cofactor">
    <cofactor evidence="1">
        <name>[4Fe-4S] cluster</name>
        <dbReference type="ChEBI" id="CHEBI:49883"/>
    </cofactor>
</comment>
<comment type="similarity">
    <text evidence="2">Belongs to the anaerobic coproporphyrinogen-III oxidase family. HemW subfamily.</text>
</comment>